<dbReference type="CDD" id="cd05233">
    <property type="entry name" value="SDR_c"/>
    <property type="match status" value="1"/>
</dbReference>
<comment type="caution">
    <text evidence="3">The sequence shown here is derived from an EMBL/GenBank/DDBJ whole genome shotgun (WGS) entry which is preliminary data.</text>
</comment>
<dbReference type="Pfam" id="PF13561">
    <property type="entry name" value="adh_short_C2"/>
    <property type="match status" value="1"/>
</dbReference>
<proteinExistence type="inferred from homology"/>
<dbReference type="PRINTS" id="PR00081">
    <property type="entry name" value="GDHRDH"/>
</dbReference>
<keyword evidence="4" id="KW-1185">Reference proteome</keyword>
<dbReference type="Gene3D" id="3.40.50.720">
    <property type="entry name" value="NAD(P)-binding Rossmann-like Domain"/>
    <property type="match status" value="1"/>
</dbReference>
<dbReference type="RefSeq" id="WP_338258371.1">
    <property type="nucleotide sequence ID" value="NZ_BSRI01000002.1"/>
</dbReference>
<evidence type="ECO:0000313" key="4">
    <source>
        <dbReference type="Proteomes" id="UP001344906"/>
    </source>
</evidence>
<reference evidence="3 4" key="1">
    <citation type="submission" date="2023-02" db="EMBL/GenBank/DDBJ databases">
        <title>Dictyobacter halimunensis sp. nov., a new member of the class Ktedonobacteria from forest soil in a geothermal area.</title>
        <authorList>
            <person name="Rachmania M.K."/>
            <person name="Ningsih F."/>
            <person name="Sakai Y."/>
            <person name="Yabe S."/>
            <person name="Yokota A."/>
            <person name="Sjamsuridzal W."/>
        </authorList>
    </citation>
    <scope>NUCLEOTIDE SEQUENCE [LARGE SCALE GENOMIC DNA]</scope>
    <source>
        <strain evidence="3 4">S3.2.2.5</strain>
    </source>
</reference>
<name>A0ABQ6G8X6_9CHLR</name>
<dbReference type="Proteomes" id="UP001344906">
    <property type="component" value="Unassembled WGS sequence"/>
</dbReference>
<evidence type="ECO:0000256" key="2">
    <source>
        <dbReference type="ARBA" id="ARBA00023002"/>
    </source>
</evidence>
<comment type="similarity">
    <text evidence="1">Belongs to the short-chain dehydrogenases/reductases (SDR) family.</text>
</comment>
<accession>A0ABQ6G8X6</accession>
<sequence length="243" mass="26049">MERFEETLHEKQVIVLGGSSGIGLETARLAHAQGARLVLVARDEHKLETASHVLGGLIQTAVFDVADEGAVKTFFEHLGSIDHVVLAAGGPFYAPFAQMNFSEARHYLNSHIWSALYVARYAAPHIVPAGSLIFFSGTQMRRPALGLSVGSAVGHAKETLTENLALELAPIRVNTIACGFVDTPLSAALLGEGLQARREELERTLPIHRVVQPEDVAKLAVHLMLNTAITGSTYAIDGGQSLL</sequence>
<dbReference type="PANTHER" id="PTHR43477">
    <property type="entry name" value="DIHYDROANTICAPSIN 7-DEHYDROGENASE"/>
    <property type="match status" value="1"/>
</dbReference>
<dbReference type="InterPro" id="IPR036291">
    <property type="entry name" value="NAD(P)-bd_dom_sf"/>
</dbReference>
<evidence type="ECO:0000256" key="1">
    <source>
        <dbReference type="ARBA" id="ARBA00006484"/>
    </source>
</evidence>
<keyword evidence="2" id="KW-0560">Oxidoreductase</keyword>
<dbReference type="EMBL" id="BSRI01000002">
    <property type="protein sequence ID" value="GLV61084.1"/>
    <property type="molecule type" value="Genomic_DNA"/>
</dbReference>
<dbReference type="InterPro" id="IPR051122">
    <property type="entry name" value="SDR_DHRS6-like"/>
</dbReference>
<evidence type="ECO:0000313" key="3">
    <source>
        <dbReference type="EMBL" id="GLV61084.1"/>
    </source>
</evidence>
<organism evidence="3 4">
    <name type="scientific">Dictyobacter halimunensis</name>
    <dbReference type="NCBI Taxonomy" id="3026934"/>
    <lineage>
        <taxon>Bacteria</taxon>
        <taxon>Bacillati</taxon>
        <taxon>Chloroflexota</taxon>
        <taxon>Ktedonobacteria</taxon>
        <taxon>Ktedonobacterales</taxon>
        <taxon>Dictyobacteraceae</taxon>
        <taxon>Dictyobacter</taxon>
    </lineage>
</organism>
<dbReference type="InterPro" id="IPR002347">
    <property type="entry name" value="SDR_fam"/>
</dbReference>
<gene>
    <name evidence="3" type="ORF">KDH_79010</name>
</gene>
<dbReference type="PANTHER" id="PTHR43477:SF1">
    <property type="entry name" value="DIHYDROANTICAPSIN 7-DEHYDROGENASE"/>
    <property type="match status" value="1"/>
</dbReference>
<protein>
    <submittedName>
        <fullName evidence="3">Short-chain dehydrogenase</fullName>
    </submittedName>
</protein>
<dbReference type="SUPFAM" id="SSF51735">
    <property type="entry name" value="NAD(P)-binding Rossmann-fold domains"/>
    <property type="match status" value="1"/>
</dbReference>